<comment type="caution">
    <text evidence="4">The sequence shown here is derived from an EMBL/GenBank/DDBJ whole genome shotgun (WGS) entry which is preliminary data.</text>
</comment>
<dbReference type="SUPFAM" id="SSF54106">
    <property type="entry name" value="LysM domain"/>
    <property type="match status" value="2"/>
</dbReference>
<feature type="region of interest" description="Disordered" evidence="1">
    <location>
        <begin position="113"/>
        <end position="137"/>
    </location>
</feature>
<evidence type="ECO:0000256" key="1">
    <source>
        <dbReference type="SAM" id="MobiDB-lite"/>
    </source>
</evidence>
<evidence type="ECO:0000259" key="3">
    <source>
        <dbReference type="PROSITE" id="PS51782"/>
    </source>
</evidence>
<dbReference type="Proteomes" id="UP000274909">
    <property type="component" value="Unassembled WGS sequence"/>
</dbReference>
<dbReference type="OrthoDB" id="5171895at2"/>
<feature type="compositionally biased region" description="Pro residues" evidence="1">
    <location>
        <begin position="117"/>
        <end position="127"/>
    </location>
</feature>
<protein>
    <submittedName>
        <fullName evidence="4">LysM domain-containing protein</fullName>
    </submittedName>
</protein>
<gene>
    <name evidence="4" type="ORF">ELQ94_04540</name>
</gene>
<dbReference type="EMBL" id="RZGZ01000002">
    <property type="protein sequence ID" value="RUR00827.1"/>
    <property type="molecule type" value="Genomic_DNA"/>
</dbReference>
<organism evidence="4 5">
    <name type="scientific">Labedella endophytica</name>
    <dbReference type="NCBI Taxonomy" id="1523160"/>
    <lineage>
        <taxon>Bacteria</taxon>
        <taxon>Bacillati</taxon>
        <taxon>Actinomycetota</taxon>
        <taxon>Actinomycetes</taxon>
        <taxon>Micrococcales</taxon>
        <taxon>Microbacteriaceae</taxon>
        <taxon>Labedella</taxon>
    </lineage>
</organism>
<proteinExistence type="predicted"/>
<evidence type="ECO:0000313" key="5">
    <source>
        <dbReference type="Proteomes" id="UP000274909"/>
    </source>
</evidence>
<evidence type="ECO:0000256" key="2">
    <source>
        <dbReference type="SAM" id="SignalP"/>
    </source>
</evidence>
<feature type="signal peptide" evidence="2">
    <location>
        <begin position="1"/>
        <end position="30"/>
    </location>
</feature>
<dbReference type="RefSeq" id="WP_127047672.1">
    <property type="nucleotide sequence ID" value="NZ_RZGZ01000002.1"/>
</dbReference>
<feature type="region of interest" description="Disordered" evidence="1">
    <location>
        <begin position="183"/>
        <end position="205"/>
    </location>
</feature>
<sequence length="333" mass="33557">MTVIRTAAKGLPFALVAALASALHPGSPAAANAPTSPAPLEPLPMRSLPPQAAAAPVTVVATAAAPSSYTVVSGDTVSGIAARFGLGVKTVLAANGLGWSSVIYPGQKLVLSKAPSTPAPAPAPAPAPTQESEADRAHTVVGGDTLIGIATTHGVSLDAILSANGLSRASIIYPGQTLVIPGAKSSTPAPAPEPAPAPTTSTTPMNAEMRSNAAAIVSVGRSIGVGDEALVIALAAAMQESGLRNLDYGHADSIGLFQQRPSQGWGSVEQISDPTYSATAFFVGVQGKTLGLLDVRGWESMSVAEAAQAVQISAYPDAYAKWEQSARSWLAEL</sequence>
<dbReference type="SMART" id="SM00257">
    <property type="entry name" value="LysM"/>
    <property type="match status" value="2"/>
</dbReference>
<keyword evidence="2" id="KW-0732">Signal</keyword>
<dbReference type="GO" id="GO:0008932">
    <property type="term" value="F:lytic endotransglycosylase activity"/>
    <property type="evidence" value="ECO:0007669"/>
    <property type="project" value="TreeGrafter"/>
</dbReference>
<feature type="domain" description="LysM" evidence="3">
    <location>
        <begin position="136"/>
        <end position="180"/>
    </location>
</feature>
<dbReference type="InterPro" id="IPR018392">
    <property type="entry name" value="LysM"/>
</dbReference>
<dbReference type="PROSITE" id="PS51782">
    <property type="entry name" value="LYSM"/>
    <property type="match status" value="2"/>
</dbReference>
<keyword evidence="5" id="KW-1185">Reference proteome</keyword>
<reference evidence="4 5" key="1">
    <citation type="submission" date="2018-12" db="EMBL/GenBank/DDBJ databases">
        <authorList>
            <person name="Li F."/>
        </authorList>
    </citation>
    <scope>NUCLEOTIDE SEQUENCE [LARGE SCALE GENOMIC DNA]</scope>
    <source>
        <strain evidence="4 5">EGI 6500705</strain>
    </source>
</reference>
<dbReference type="Gene3D" id="3.10.350.10">
    <property type="entry name" value="LysM domain"/>
    <property type="match status" value="2"/>
</dbReference>
<name>A0A3S0VG19_9MICO</name>
<dbReference type="AlphaFoldDB" id="A0A3S0VG19"/>
<feature type="chain" id="PRO_5018544368" evidence="2">
    <location>
        <begin position="31"/>
        <end position="333"/>
    </location>
</feature>
<dbReference type="PANTHER" id="PTHR33734">
    <property type="entry name" value="LYSM DOMAIN-CONTAINING GPI-ANCHORED PROTEIN 2"/>
    <property type="match status" value="1"/>
</dbReference>
<accession>A0A3S0VG19</accession>
<dbReference type="CDD" id="cd00118">
    <property type="entry name" value="LysM"/>
    <property type="match status" value="2"/>
</dbReference>
<dbReference type="PANTHER" id="PTHR33734:SF22">
    <property type="entry name" value="MEMBRANE-BOUND LYTIC MUREIN TRANSGLYCOSYLASE D"/>
    <property type="match status" value="1"/>
</dbReference>
<feature type="domain" description="LysM" evidence="3">
    <location>
        <begin position="67"/>
        <end position="111"/>
    </location>
</feature>
<evidence type="ECO:0000313" key="4">
    <source>
        <dbReference type="EMBL" id="RUR00827.1"/>
    </source>
</evidence>
<dbReference type="Pfam" id="PF01476">
    <property type="entry name" value="LysM"/>
    <property type="match status" value="2"/>
</dbReference>
<dbReference type="InterPro" id="IPR036779">
    <property type="entry name" value="LysM_dom_sf"/>
</dbReference>